<feature type="compositionally biased region" description="Basic and acidic residues" evidence="1">
    <location>
        <begin position="56"/>
        <end position="72"/>
    </location>
</feature>
<accession>A0A0D2P0F4</accession>
<sequence length="206" mass="23519">MYMPGPRNMVLQTNIPAHRYSSTVIINYENSGNVTYTNISNSNNINGKRVRYPPRSTDREARHRTPSERRDQLPISPESVADYDEWFDVDDGEDDSAASPQDSNRLPPPYTPAVSSVADADPRPQTSTQDECPGFVTITIMQAGNVRRDETRLCTHETRKCANKREMVRRQWLNGIGAQPPIPAVGPTFDEVRFRNSFPQWMQRYM</sequence>
<dbReference type="Proteomes" id="UP000054270">
    <property type="component" value="Unassembled WGS sequence"/>
</dbReference>
<dbReference type="EMBL" id="KN817537">
    <property type="protein sequence ID" value="KJA24414.1"/>
    <property type="molecule type" value="Genomic_DNA"/>
</dbReference>
<feature type="region of interest" description="Disordered" evidence="1">
    <location>
        <begin position="39"/>
        <end position="131"/>
    </location>
</feature>
<reference evidence="3" key="1">
    <citation type="submission" date="2014-04" db="EMBL/GenBank/DDBJ databases">
        <title>Evolutionary Origins and Diversification of the Mycorrhizal Mutualists.</title>
        <authorList>
            <consortium name="DOE Joint Genome Institute"/>
            <consortium name="Mycorrhizal Genomics Consortium"/>
            <person name="Kohler A."/>
            <person name="Kuo A."/>
            <person name="Nagy L.G."/>
            <person name="Floudas D."/>
            <person name="Copeland A."/>
            <person name="Barry K.W."/>
            <person name="Cichocki N."/>
            <person name="Veneault-Fourrey C."/>
            <person name="LaButti K."/>
            <person name="Lindquist E.A."/>
            <person name="Lipzen A."/>
            <person name="Lundell T."/>
            <person name="Morin E."/>
            <person name="Murat C."/>
            <person name="Riley R."/>
            <person name="Ohm R."/>
            <person name="Sun H."/>
            <person name="Tunlid A."/>
            <person name="Henrissat B."/>
            <person name="Grigoriev I.V."/>
            <person name="Hibbett D.S."/>
            <person name="Martin F."/>
        </authorList>
    </citation>
    <scope>NUCLEOTIDE SEQUENCE [LARGE SCALE GENOMIC DNA]</scope>
    <source>
        <strain evidence="3">FD-334 SS-4</strain>
    </source>
</reference>
<evidence type="ECO:0000256" key="1">
    <source>
        <dbReference type="SAM" id="MobiDB-lite"/>
    </source>
</evidence>
<feature type="compositionally biased region" description="Acidic residues" evidence="1">
    <location>
        <begin position="81"/>
        <end position="96"/>
    </location>
</feature>
<evidence type="ECO:0000313" key="2">
    <source>
        <dbReference type="EMBL" id="KJA24414.1"/>
    </source>
</evidence>
<evidence type="ECO:0000313" key="3">
    <source>
        <dbReference type="Proteomes" id="UP000054270"/>
    </source>
</evidence>
<keyword evidence="3" id="KW-1185">Reference proteome</keyword>
<name>A0A0D2P0F4_HYPSF</name>
<gene>
    <name evidence="2" type="ORF">HYPSUDRAFT_86106</name>
</gene>
<organism evidence="2 3">
    <name type="scientific">Hypholoma sublateritium (strain FD-334 SS-4)</name>
    <dbReference type="NCBI Taxonomy" id="945553"/>
    <lineage>
        <taxon>Eukaryota</taxon>
        <taxon>Fungi</taxon>
        <taxon>Dikarya</taxon>
        <taxon>Basidiomycota</taxon>
        <taxon>Agaricomycotina</taxon>
        <taxon>Agaricomycetes</taxon>
        <taxon>Agaricomycetidae</taxon>
        <taxon>Agaricales</taxon>
        <taxon>Agaricineae</taxon>
        <taxon>Strophariaceae</taxon>
        <taxon>Hypholoma</taxon>
    </lineage>
</organism>
<protein>
    <submittedName>
        <fullName evidence="2">Uncharacterized protein</fullName>
    </submittedName>
</protein>
<proteinExistence type="predicted"/>
<dbReference type="AlphaFoldDB" id="A0A0D2P0F4"/>